<dbReference type="EC" id="2.6.1.9" evidence="9"/>
<dbReference type="GO" id="GO:0030170">
    <property type="term" value="F:pyridoxal phosphate binding"/>
    <property type="evidence" value="ECO:0007669"/>
    <property type="project" value="InterPro"/>
</dbReference>
<dbReference type="InterPro" id="IPR004839">
    <property type="entry name" value="Aminotransferase_I/II_large"/>
</dbReference>
<keyword evidence="7 9" id="KW-0663">Pyridoxal phosphate</keyword>
<dbReference type="InterPro" id="IPR015424">
    <property type="entry name" value="PyrdxlP-dep_Trfase"/>
</dbReference>
<dbReference type="RefSeq" id="WP_132538510.1">
    <property type="nucleotide sequence ID" value="NZ_SLWY01000002.1"/>
</dbReference>
<protein>
    <recommendedName>
        <fullName evidence="9">Histidinol-phosphate aminotransferase</fullName>
        <ecNumber evidence="9">2.6.1.9</ecNumber>
    </recommendedName>
    <alternativeName>
        <fullName evidence="9">Imidazole acetol-phosphate transaminase</fullName>
    </alternativeName>
</protein>
<keyword evidence="5 9" id="KW-0032">Aminotransferase</keyword>
<keyword evidence="12" id="KW-1185">Reference proteome</keyword>
<feature type="modified residue" description="N6-(pyridoxal phosphate)lysine" evidence="9">
    <location>
        <position position="234"/>
    </location>
</feature>
<dbReference type="SUPFAM" id="SSF53383">
    <property type="entry name" value="PLP-dependent transferases"/>
    <property type="match status" value="1"/>
</dbReference>
<dbReference type="EMBL" id="SLWY01000002">
    <property type="protein sequence ID" value="TCO83513.1"/>
    <property type="molecule type" value="Genomic_DNA"/>
</dbReference>
<evidence type="ECO:0000256" key="9">
    <source>
        <dbReference type="HAMAP-Rule" id="MF_01023"/>
    </source>
</evidence>
<dbReference type="Gene3D" id="3.40.640.10">
    <property type="entry name" value="Type I PLP-dependent aspartate aminotransferase-like (Major domain)"/>
    <property type="match status" value="1"/>
</dbReference>
<evidence type="ECO:0000256" key="4">
    <source>
        <dbReference type="ARBA" id="ARBA00011738"/>
    </source>
</evidence>
<dbReference type="Gene3D" id="3.90.1150.10">
    <property type="entry name" value="Aspartate Aminotransferase, domain 1"/>
    <property type="match status" value="1"/>
</dbReference>
<comment type="caution">
    <text evidence="11">The sequence shown here is derived from an EMBL/GenBank/DDBJ whole genome shotgun (WGS) entry which is preliminary data.</text>
</comment>
<comment type="similarity">
    <text evidence="3 9">Belongs to the class-II pyridoxal-phosphate-dependent aminotransferase family. Histidinol-phosphate aminotransferase subfamily.</text>
</comment>
<comment type="cofactor">
    <cofactor evidence="1 9">
        <name>pyridoxal 5'-phosphate</name>
        <dbReference type="ChEBI" id="CHEBI:597326"/>
    </cofactor>
</comment>
<sequence length="373" mass="39695">MSCDFFAQAAPGVRTLSPYVPGRPESEIKREYGLAEVIKLASNENPLGPSPLGLAAAQAALAEIARYPDGNGFELKRALAAKYGVETARITLGAGSNDILDLVARAFLTPGDEAVYSDHAFAVYPIATQTAGGRGVSVPALPAGHAMAYGHDLAAMRAAIGSRTKVVFIANPNNPTGTWLAPAELEGFLRELPEHVVVVLDEAYVEYMAPEQVAPSLAWLERHPNLVVSRTFSKAYGLAGLRVGYAFAHPQVTDLLNRARMPFNVSLPALAAATAALDDTAFIARSVELNRAGMRQLQDGLRALGLGWLPSAGNFLCVNVGRSGRQVFQALLPRGVILRPVDNYALPDFLRITVGSERENAVCLRALAEVLAA</sequence>
<evidence type="ECO:0000256" key="8">
    <source>
        <dbReference type="ARBA" id="ARBA00047481"/>
    </source>
</evidence>
<dbReference type="InterPro" id="IPR050106">
    <property type="entry name" value="HistidinolP_aminotransfase"/>
</dbReference>
<feature type="domain" description="Aminotransferase class I/classII large" evidence="10">
    <location>
        <begin position="36"/>
        <end position="366"/>
    </location>
</feature>
<keyword evidence="6 9" id="KW-0808">Transferase</keyword>
<evidence type="ECO:0000256" key="7">
    <source>
        <dbReference type="ARBA" id="ARBA00022898"/>
    </source>
</evidence>
<evidence type="ECO:0000256" key="2">
    <source>
        <dbReference type="ARBA" id="ARBA00005011"/>
    </source>
</evidence>
<dbReference type="GO" id="GO:0004400">
    <property type="term" value="F:histidinol-phosphate transaminase activity"/>
    <property type="evidence" value="ECO:0007669"/>
    <property type="project" value="UniProtKB-UniRule"/>
</dbReference>
<dbReference type="OrthoDB" id="9813612at2"/>
<dbReference type="PROSITE" id="PS00599">
    <property type="entry name" value="AA_TRANSFER_CLASS_2"/>
    <property type="match status" value="1"/>
</dbReference>
<comment type="subunit">
    <text evidence="4 9">Homodimer.</text>
</comment>
<keyword evidence="9" id="KW-0368">Histidine biosynthesis</keyword>
<dbReference type="GO" id="GO:0000105">
    <property type="term" value="P:L-histidine biosynthetic process"/>
    <property type="evidence" value="ECO:0007669"/>
    <property type="project" value="UniProtKB-UniRule"/>
</dbReference>
<evidence type="ECO:0000259" key="10">
    <source>
        <dbReference type="Pfam" id="PF00155"/>
    </source>
</evidence>
<dbReference type="HAMAP" id="MF_01023">
    <property type="entry name" value="HisC_aminotrans_2"/>
    <property type="match status" value="1"/>
</dbReference>
<evidence type="ECO:0000256" key="1">
    <source>
        <dbReference type="ARBA" id="ARBA00001933"/>
    </source>
</evidence>
<organism evidence="11 12">
    <name type="scientific">Plasticicumulans lactativorans</name>
    <dbReference type="NCBI Taxonomy" id="1133106"/>
    <lineage>
        <taxon>Bacteria</taxon>
        <taxon>Pseudomonadati</taxon>
        <taxon>Pseudomonadota</taxon>
        <taxon>Gammaproteobacteria</taxon>
        <taxon>Candidatus Competibacteraceae</taxon>
        <taxon>Plasticicumulans</taxon>
    </lineage>
</organism>
<dbReference type="UniPathway" id="UPA00031">
    <property type="reaction ID" value="UER00012"/>
</dbReference>
<dbReference type="InterPro" id="IPR001917">
    <property type="entry name" value="Aminotrans_II_pyridoxalP_BS"/>
</dbReference>
<dbReference type="Proteomes" id="UP000295765">
    <property type="component" value="Unassembled WGS sequence"/>
</dbReference>
<evidence type="ECO:0000313" key="12">
    <source>
        <dbReference type="Proteomes" id="UP000295765"/>
    </source>
</evidence>
<dbReference type="PANTHER" id="PTHR43643">
    <property type="entry name" value="HISTIDINOL-PHOSPHATE AMINOTRANSFERASE 2"/>
    <property type="match status" value="1"/>
</dbReference>
<dbReference type="InterPro" id="IPR015421">
    <property type="entry name" value="PyrdxlP-dep_Trfase_major"/>
</dbReference>
<dbReference type="CDD" id="cd00609">
    <property type="entry name" value="AAT_like"/>
    <property type="match status" value="1"/>
</dbReference>
<evidence type="ECO:0000256" key="5">
    <source>
        <dbReference type="ARBA" id="ARBA00022576"/>
    </source>
</evidence>
<evidence type="ECO:0000313" key="11">
    <source>
        <dbReference type="EMBL" id="TCO83513.1"/>
    </source>
</evidence>
<comment type="pathway">
    <text evidence="2 9">Amino-acid biosynthesis; L-histidine biosynthesis; L-histidine from 5-phospho-alpha-D-ribose 1-diphosphate: step 7/9.</text>
</comment>
<reference evidence="11 12" key="1">
    <citation type="submission" date="2019-03" db="EMBL/GenBank/DDBJ databases">
        <title>Genomic Encyclopedia of Type Strains, Phase IV (KMG-IV): sequencing the most valuable type-strain genomes for metagenomic binning, comparative biology and taxonomic classification.</title>
        <authorList>
            <person name="Goeker M."/>
        </authorList>
    </citation>
    <scope>NUCLEOTIDE SEQUENCE [LARGE SCALE GENOMIC DNA]</scope>
    <source>
        <strain evidence="11 12">DSM 25287</strain>
    </source>
</reference>
<name>A0A4R2LUE6_9GAMM</name>
<dbReference type="AlphaFoldDB" id="A0A4R2LUE6"/>
<accession>A0A4R2LUE6</accession>
<dbReference type="PANTHER" id="PTHR43643:SF3">
    <property type="entry name" value="HISTIDINOL-PHOSPHATE AMINOTRANSFERASE"/>
    <property type="match status" value="1"/>
</dbReference>
<dbReference type="Pfam" id="PF00155">
    <property type="entry name" value="Aminotran_1_2"/>
    <property type="match status" value="1"/>
</dbReference>
<dbReference type="InterPro" id="IPR005861">
    <property type="entry name" value="HisP_aminotrans"/>
</dbReference>
<dbReference type="InterPro" id="IPR015422">
    <property type="entry name" value="PyrdxlP-dep_Trfase_small"/>
</dbReference>
<evidence type="ECO:0000256" key="6">
    <source>
        <dbReference type="ARBA" id="ARBA00022679"/>
    </source>
</evidence>
<evidence type="ECO:0000256" key="3">
    <source>
        <dbReference type="ARBA" id="ARBA00007970"/>
    </source>
</evidence>
<comment type="catalytic activity">
    <reaction evidence="8 9">
        <text>L-histidinol phosphate + 2-oxoglutarate = 3-(imidazol-4-yl)-2-oxopropyl phosphate + L-glutamate</text>
        <dbReference type="Rhea" id="RHEA:23744"/>
        <dbReference type="ChEBI" id="CHEBI:16810"/>
        <dbReference type="ChEBI" id="CHEBI:29985"/>
        <dbReference type="ChEBI" id="CHEBI:57766"/>
        <dbReference type="ChEBI" id="CHEBI:57980"/>
        <dbReference type="EC" id="2.6.1.9"/>
    </reaction>
</comment>
<gene>
    <name evidence="9" type="primary">hisC</name>
    <name evidence="11" type="ORF">EV699_102220</name>
</gene>
<dbReference type="NCBIfam" id="TIGR01141">
    <property type="entry name" value="hisC"/>
    <property type="match status" value="1"/>
</dbReference>
<proteinExistence type="inferred from homology"/>
<keyword evidence="9" id="KW-0028">Amino-acid biosynthesis</keyword>